<dbReference type="InterPro" id="IPR029063">
    <property type="entry name" value="SAM-dependent_MTases_sf"/>
</dbReference>
<dbReference type="Proteomes" id="UP001358417">
    <property type="component" value="Unassembled WGS sequence"/>
</dbReference>
<evidence type="ECO:0000256" key="7">
    <source>
        <dbReference type="SAM" id="MobiDB-lite"/>
    </source>
</evidence>
<dbReference type="GO" id="GO:0008168">
    <property type="term" value="F:methyltransferase activity"/>
    <property type="evidence" value="ECO:0007669"/>
    <property type="project" value="UniProtKB-UniRule"/>
</dbReference>
<dbReference type="GO" id="GO:0005634">
    <property type="term" value="C:nucleus"/>
    <property type="evidence" value="ECO:0007669"/>
    <property type="project" value="TreeGrafter"/>
</dbReference>
<feature type="region of interest" description="Disordered" evidence="7">
    <location>
        <begin position="301"/>
        <end position="339"/>
    </location>
</feature>
<evidence type="ECO:0000256" key="5">
    <source>
        <dbReference type="PIRNR" id="PIRNR037350"/>
    </source>
</evidence>
<keyword evidence="2 5" id="KW-0489">Methyltransferase</keyword>
<evidence type="ECO:0000313" key="8">
    <source>
        <dbReference type="EMBL" id="KAK5047861.1"/>
    </source>
</evidence>
<dbReference type="PANTHER" id="PTHR13393:SF0">
    <property type="entry name" value="RNA N6-ADENOSINE-METHYLTRANSFERASE METTL16"/>
    <property type="match status" value="1"/>
</dbReference>
<feature type="binding site" evidence="6">
    <location>
        <position position="6"/>
    </location>
    <ligand>
        <name>S-adenosyl-L-methionine</name>
        <dbReference type="ChEBI" id="CHEBI:59789"/>
    </ligand>
</feature>
<evidence type="ECO:0000313" key="9">
    <source>
        <dbReference type="Proteomes" id="UP001358417"/>
    </source>
</evidence>
<dbReference type="EMBL" id="JAVRRD010000023">
    <property type="protein sequence ID" value="KAK5047861.1"/>
    <property type="molecule type" value="Genomic_DNA"/>
</dbReference>
<gene>
    <name evidence="8" type="ORF">LTR84_006049</name>
</gene>
<dbReference type="EC" id="2.1.1.-" evidence="5"/>
<dbReference type="PIRSF" id="PIRSF037350">
    <property type="entry name" value="Mtase_ZK1128_prd"/>
    <property type="match status" value="1"/>
</dbReference>
<dbReference type="Pfam" id="PF05971">
    <property type="entry name" value="Methyltransf_10"/>
    <property type="match status" value="1"/>
</dbReference>
<accession>A0AAV9N4X3</accession>
<dbReference type="GeneID" id="89974222"/>
<feature type="binding site" evidence="6">
    <location>
        <position position="64"/>
    </location>
    <ligand>
        <name>S-adenosyl-L-methionine</name>
        <dbReference type="ChEBI" id="CHEBI:59789"/>
    </ligand>
</feature>
<proteinExistence type="inferred from homology"/>
<keyword evidence="9" id="KW-1185">Reference proteome</keyword>
<evidence type="ECO:0000256" key="4">
    <source>
        <dbReference type="ARBA" id="ARBA00022691"/>
    </source>
</evidence>
<dbReference type="RefSeq" id="XP_064703367.1">
    <property type="nucleotide sequence ID" value="XM_064849612.1"/>
</dbReference>
<comment type="caution">
    <text evidence="8">The sequence shown here is derived from an EMBL/GenBank/DDBJ whole genome shotgun (WGS) entry which is preliminary data.</text>
</comment>
<reference evidence="8 9" key="1">
    <citation type="submission" date="2023-08" db="EMBL/GenBank/DDBJ databases">
        <title>Black Yeasts Isolated from many extreme environments.</title>
        <authorList>
            <person name="Coleine C."/>
            <person name="Stajich J.E."/>
            <person name="Selbmann L."/>
        </authorList>
    </citation>
    <scope>NUCLEOTIDE SEQUENCE [LARGE SCALE GENOMIC DNA]</scope>
    <source>
        <strain evidence="8 9">CCFEE 5792</strain>
    </source>
</reference>
<evidence type="ECO:0000256" key="6">
    <source>
        <dbReference type="PIRSR" id="PIRSR037350-1"/>
    </source>
</evidence>
<dbReference type="GO" id="GO:0070475">
    <property type="term" value="P:rRNA base methylation"/>
    <property type="evidence" value="ECO:0007669"/>
    <property type="project" value="TreeGrafter"/>
</dbReference>
<dbReference type="Gene3D" id="3.40.50.150">
    <property type="entry name" value="Vaccinia Virus protein VP39"/>
    <property type="match status" value="1"/>
</dbReference>
<protein>
    <recommendedName>
        <fullName evidence="5">U6 small nuclear RNA (adenine-(43)-N(6))-methyltransferase</fullName>
        <ecNumber evidence="5">2.1.1.-</ecNumber>
    </recommendedName>
</protein>
<dbReference type="InterPro" id="IPR010286">
    <property type="entry name" value="METTL16/RlmF"/>
</dbReference>
<feature type="compositionally biased region" description="Acidic residues" evidence="7">
    <location>
        <begin position="317"/>
        <end position="338"/>
    </location>
</feature>
<dbReference type="InterPro" id="IPR017182">
    <property type="entry name" value="METTL16/PsiM"/>
</dbReference>
<comment type="similarity">
    <text evidence="1 5">Belongs to the methyltransferase superfamily. METTL16/RlmF family.</text>
</comment>
<evidence type="ECO:0000256" key="1">
    <source>
        <dbReference type="ARBA" id="ARBA00005878"/>
    </source>
</evidence>
<name>A0AAV9N4X3_9EURO</name>
<dbReference type="AlphaFoldDB" id="A0AAV9N4X3"/>
<feature type="binding site" evidence="6">
    <location>
        <position position="116"/>
    </location>
    <ligand>
        <name>S-adenosyl-L-methionine</name>
        <dbReference type="ChEBI" id="CHEBI:59789"/>
    </ligand>
</feature>
<organism evidence="8 9">
    <name type="scientific">Exophiala bonariae</name>
    <dbReference type="NCBI Taxonomy" id="1690606"/>
    <lineage>
        <taxon>Eukaryota</taxon>
        <taxon>Fungi</taxon>
        <taxon>Dikarya</taxon>
        <taxon>Ascomycota</taxon>
        <taxon>Pezizomycotina</taxon>
        <taxon>Eurotiomycetes</taxon>
        <taxon>Chaetothyriomycetidae</taxon>
        <taxon>Chaetothyriales</taxon>
        <taxon>Herpotrichiellaceae</taxon>
        <taxon>Exophiala</taxon>
    </lineage>
</organism>
<keyword evidence="3 5" id="KW-0808">Transferase</keyword>
<feature type="compositionally biased region" description="Basic residues" evidence="7">
    <location>
        <begin position="301"/>
        <end position="312"/>
    </location>
</feature>
<sequence length="387" mass="43959">MQVPNRLNYVLFIQRLIDTTAPDYRHGGDSDRRVIGIDIGTGSSCIYPLLSCRQRANWLFLATEIDDKNRSFALNNISANDLQSRIRLIDTDQEGKTLIPSSELERFDRIDFLMTNPPFYESAASMALSAKQKSRPPNSSCTGAPVEMITPGGEVAFVSRLVHESTAPNMKSRIQWFSSMLGKLSSIASIVEKLKEQGCTNYAVSEFIQGQKTRRWCVAWSWMNLRPSLAVARGISGVSGVEKKFLPVSTEFDLELQGDADEIAAKINEEVGNLDLRWRFQQSQRVGMLLSQAGDVWSRKARRKKQIQHVKQHKNEDEDLEMKDHDDDEDDEDDEEEPGLVAKISVFKNARKDVNEIKIQIRWLQGREAVAFESFCGWLKRKLEVRG</sequence>
<evidence type="ECO:0000256" key="2">
    <source>
        <dbReference type="ARBA" id="ARBA00022603"/>
    </source>
</evidence>
<dbReference type="PANTHER" id="PTHR13393">
    <property type="entry name" value="SAM-DEPENDENT METHYLTRANSFERASE"/>
    <property type="match status" value="1"/>
</dbReference>
<keyword evidence="4 6" id="KW-0949">S-adenosyl-L-methionine</keyword>
<dbReference type="SUPFAM" id="SSF53335">
    <property type="entry name" value="S-adenosyl-L-methionine-dependent methyltransferases"/>
    <property type="match status" value="1"/>
</dbReference>
<evidence type="ECO:0000256" key="3">
    <source>
        <dbReference type="ARBA" id="ARBA00022679"/>
    </source>
</evidence>
<feature type="binding site" evidence="6">
    <location>
        <position position="40"/>
    </location>
    <ligand>
        <name>S-adenosyl-L-methionine</name>
        <dbReference type="ChEBI" id="CHEBI:59789"/>
    </ligand>
</feature>